<evidence type="ECO:0000256" key="1">
    <source>
        <dbReference type="SAM" id="MobiDB-lite"/>
    </source>
</evidence>
<organism evidence="3 4">
    <name type="scientific">Camellia sinensis var. sinensis</name>
    <name type="common">China tea</name>
    <dbReference type="NCBI Taxonomy" id="542762"/>
    <lineage>
        <taxon>Eukaryota</taxon>
        <taxon>Viridiplantae</taxon>
        <taxon>Streptophyta</taxon>
        <taxon>Embryophyta</taxon>
        <taxon>Tracheophyta</taxon>
        <taxon>Spermatophyta</taxon>
        <taxon>Magnoliopsida</taxon>
        <taxon>eudicotyledons</taxon>
        <taxon>Gunneridae</taxon>
        <taxon>Pentapetalae</taxon>
        <taxon>asterids</taxon>
        <taxon>Ericales</taxon>
        <taxon>Theaceae</taxon>
        <taxon>Camellia</taxon>
    </lineage>
</organism>
<accession>A0A4S4E3V2</accession>
<keyword evidence="2" id="KW-0732">Signal</keyword>
<protein>
    <recommendedName>
        <fullName evidence="5">GDSL esterase/lipase</fullName>
    </recommendedName>
</protein>
<dbReference type="Gene3D" id="3.40.50.1110">
    <property type="entry name" value="SGNH hydrolase"/>
    <property type="match status" value="1"/>
</dbReference>
<feature type="compositionally biased region" description="Polar residues" evidence="1">
    <location>
        <begin position="155"/>
        <end position="167"/>
    </location>
</feature>
<dbReference type="PROSITE" id="PS01098">
    <property type="entry name" value="LIPASE_GDSL_SER"/>
    <property type="match status" value="1"/>
</dbReference>
<reference evidence="3 4" key="1">
    <citation type="journal article" date="2018" name="Proc. Natl. Acad. Sci. U.S.A.">
        <title>Draft genome sequence of Camellia sinensis var. sinensis provides insights into the evolution of the tea genome and tea quality.</title>
        <authorList>
            <person name="Wei C."/>
            <person name="Yang H."/>
            <person name="Wang S."/>
            <person name="Zhao J."/>
            <person name="Liu C."/>
            <person name="Gao L."/>
            <person name="Xia E."/>
            <person name="Lu Y."/>
            <person name="Tai Y."/>
            <person name="She G."/>
            <person name="Sun J."/>
            <person name="Cao H."/>
            <person name="Tong W."/>
            <person name="Gao Q."/>
            <person name="Li Y."/>
            <person name="Deng W."/>
            <person name="Jiang X."/>
            <person name="Wang W."/>
            <person name="Chen Q."/>
            <person name="Zhang S."/>
            <person name="Li H."/>
            <person name="Wu J."/>
            <person name="Wang P."/>
            <person name="Li P."/>
            <person name="Shi C."/>
            <person name="Zheng F."/>
            <person name="Jian J."/>
            <person name="Huang B."/>
            <person name="Shan D."/>
            <person name="Shi M."/>
            <person name="Fang C."/>
            <person name="Yue Y."/>
            <person name="Li F."/>
            <person name="Li D."/>
            <person name="Wei S."/>
            <person name="Han B."/>
            <person name="Jiang C."/>
            <person name="Yin Y."/>
            <person name="Xia T."/>
            <person name="Zhang Z."/>
            <person name="Bennetzen J.L."/>
            <person name="Zhao S."/>
            <person name="Wan X."/>
        </authorList>
    </citation>
    <scope>NUCLEOTIDE SEQUENCE [LARGE SCALE GENOMIC DNA]</scope>
    <source>
        <strain evidence="4">cv. Shuchazao</strain>
        <tissue evidence="3">Leaf</tissue>
    </source>
</reference>
<dbReference type="GO" id="GO:0006629">
    <property type="term" value="P:lipid metabolic process"/>
    <property type="evidence" value="ECO:0007669"/>
    <property type="project" value="InterPro"/>
</dbReference>
<dbReference type="PANTHER" id="PTHR45642">
    <property type="entry name" value="GDSL ESTERASE/LIPASE EXL3"/>
    <property type="match status" value="1"/>
</dbReference>
<evidence type="ECO:0000256" key="2">
    <source>
        <dbReference type="SAM" id="SignalP"/>
    </source>
</evidence>
<evidence type="ECO:0008006" key="5">
    <source>
        <dbReference type="Google" id="ProtNLM"/>
    </source>
</evidence>
<proteinExistence type="predicted"/>
<comment type="caution">
    <text evidence="3">The sequence shown here is derived from an EMBL/GenBank/DDBJ whole genome shotgun (WGS) entry which is preliminary data.</text>
</comment>
<dbReference type="GO" id="GO:0016298">
    <property type="term" value="F:lipase activity"/>
    <property type="evidence" value="ECO:0007669"/>
    <property type="project" value="InterPro"/>
</dbReference>
<gene>
    <name evidence="3" type="ORF">TEA_024579</name>
</gene>
<evidence type="ECO:0000313" key="4">
    <source>
        <dbReference type="Proteomes" id="UP000306102"/>
    </source>
</evidence>
<name>A0A4S4E3V2_CAMSN</name>
<feature type="region of interest" description="Disordered" evidence="1">
    <location>
        <begin position="143"/>
        <end position="167"/>
    </location>
</feature>
<dbReference type="PANTHER" id="PTHR45642:SF138">
    <property type="entry name" value="GDSL ESTERASE_LIPASE EXL3-LIKE"/>
    <property type="match status" value="1"/>
</dbReference>
<dbReference type="InterPro" id="IPR036514">
    <property type="entry name" value="SGNH_hydro_sf"/>
</dbReference>
<feature type="signal peptide" evidence="2">
    <location>
        <begin position="1"/>
        <end position="33"/>
    </location>
</feature>
<keyword evidence="4" id="KW-1185">Reference proteome</keyword>
<dbReference type="InterPro" id="IPR008265">
    <property type="entry name" value="Lipase_GDSL_AS"/>
</dbReference>
<feature type="chain" id="PRO_5020385101" description="GDSL esterase/lipase" evidence="2">
    <location>
        <begin position="34"/>
        <end position="259"/>
    </location>
</feature>
<dbReference type="AlphaFoldDB" id="A0A4S4E3V2"/>
<sequence length="259" mass="28354">MLLFLFQKCSSSPSSSSLTLFSVFILLLDIGEAVIKLPENVTIPAVLMFGDSIVDTGNNNNLETIFKVNYPPYGKDFISGIPSGRFCNGKVPSDFFVLLHCNALNLVTYAKFAPASDRTNKLAYKFKTKPLEHEDLMQEVFTDEAEQGSKRKNGASLSGKSKKPSTGVSVLANSFNHLSEAVRSQKHLTIKHGTGASQKYGIEACMQRIMAIPDFLSTPLFHFACIALENADYREILMCMPDDGNVVGWLAALKASKGL</sequence>
<evidence type="ECO:0000313" key="3">
    <source>
        <dbReference type="EMBL" id="THG10611.1"/>
    </source>
</evidence>
<dbReference type="Proteomes" id="UP000306102">
    <property type="component" value="Unassembled WGS sequence"/>
</dbReference>
<dbReference type="EMBL" id="SDRB02007803">
    <property type="protein sequence ID" value="THG10611.1"/>
    <property type="molecule type" value="Genomic_DNA"/>
</dbReference>
<dbReference type="GO" id="GO:0005576">
    <property type="term" value="C:extracellular region"/>
    <property type="evidence" value="ECO:0007669"/>
    <property type="project" value="TreeGrafter"/>
</dbReference>
<dbReference type="InterPro" id="IPR050592">
    <property type="entry name" value="GDSL_lipolytic_enzyme"/>
</dbReference>